<dbReference type="InterPro" id="IPR036390">
    <property type="entry name" value="WH_DNA-bd_sf"/>
</dbReference>
<evidence type="ECO:0000256" key="1">
    <source>
        <dbReference type="ARBA" id="ARBA00006479"/>
    </source>
</evidence>
<dbReference type="Proteomes" id="UP000429644">
    <property type="component" value="Unassembled WGS sequence"/>
</dbReference>
<dbReference type="SUPFAM" id="SSF46785">
    <property type="entry name" value="Winged helix' DNA-binding domain"/>
    <property type="match status" value="1"/>
</dbReference>
<dbReference type="RefSeq" id="WP_193314318.1">
    <property type="nucleotide sequence ID" value="NZ_BAAAOT010000036.1"/>
</dbReference>
<proteinExistence type="inferred from homology"/>
<comment type="caution">
    <text evidence="2">The sequence shown here is derived from an EMBL/GenBank/DDBJ whole genome shotgun (WGS) entry which is preliminary data.</text>
</comment>
<dbReference type="Pfam" id="PF00480">
    <property type="entry name" value="ROK"/>
    <property type="match status" value="1"/>
</dbReference>
<dbReference type="AlphaFoldDB" id="A0A7J9UUH4"/>
<evidence type="ECO:0000313" key="2">
    <source>
        <dbReference type="EMBL" id="MPV87394.1"/>
    </source>
</evidence>
<comment type="similarity">
    <text evidence="1">Belongs to the ROK (NagC/XylR) family.</text>
</comment>
<dbReference type="InterPro" id="IPR036388">
    <property type="entry name" value="WH-like_DNA-bd_sf"/>
</dbReference>
<protein>
    <submittedName>
        <fullName evidence="2">ROK family protein</fullName>
    </submittedName>
</protein>
<dbReference type="SUPFAM" id="SSF53067">
    <property type="entry name" value="Actin-like ATPase domain"/>
    <property type="match status" value="1"/>
</dbReference>
<gene>
    <name evidence="2" type="ORF">GB882_01845</name>
</gene>
<keyword evidence="3" id="KW-1185">Reference proteome</keyword>
<dbReference type="PANTHER" id="PTHR18964">
    <property type="entry name" value="ROK (REPRESSOR, ORF, KINASE) FAMILY"/>
    <property type="match status" value="1"/>
</dbReference>
<dbReference type="InterPro" id="IPR043129">
    <property type="entry name" value="ATPase_NBD"/>
</dbReference>
<sequence length="404" mass="40715">MARTEATTAAPSVTGPRGRNQRAVVRLLGARGALSRATIARALELSPTTVGGIVADLVADGTIVENPADPAARGRGRPARTFGLAPRGGVVGGVDVGRSHVRAALATADGQVVVEREVPLPLGHSGPETTPVVLDLLAQLIAGSGRAPGDLRAVGLGLPGPVERSTQTVGPGTILSGWVGYDMAGEVGARLGVPAATDNDANLAILAEARWGAARGVRDAVYVKVSTGIGAGMVLDGHLHRGFGGTAGELGHSPVEPAGVVCRCGNRGCLETVASVPSALEMLRPTLGPDLTIDRVIDASDAGDPACRRVIEDVGRHVGRGVALLANLVDPELILLGGPFVRAGDAFLGAVRTGLRRDAIPSVAARARVERGLLGERAAVLGALALALEAAPLPGGAVPDSSAR</sequence>
<accession>A0A7J9UUH4</accession>
<reference evidence="2 3" key="1">
    <citation type="submission" date="2019-10" db="EMBL/GenBank/DDBJ databases">
        <title>Georgenia wutianyii sp. nov. and Georgenia yuyongxinii sp. nov. isolated from plateau pika (Ochotona curzoniae) in the Qinghai-Tibet plateau of China.</title>
        <authorList>
            <person name="Tian Z."/>
        </authorList>
    </citation>
    <scope>NUCLEOTIDE SEQUENCE [LARGE SCALE GENOMIC DNA]</scope>
    <source>
        <strain evidence="2 3">JCM 15130</strain>
    </source>
</reference>
<dbReference type="EMBL" id="WHPD01000403">
    <property type="protein sequence ID" value="MPV87394.1"/>
    <property type="molecule type" value="Genomic_DNA"/>
</dbReference>
<dbReference type="PANTHER" id="PTHR18964:SF173">
    <property type="entry name" value="GLUCOKINASE"/>
    <property type="match status" value="1"/>
</dbReference>
<evidence type="ECO:0000313" key="3">
    <source>
        <dbReference type="Proteomes" id="UP000429644"/>
    </source>
</evidence>
<name>A0A7J9UUH4_9MICO</name>
<dbReference type="Gene3D" id="3.30.420.40">
    <property type="match status" value="2"/>
</dbReference>
<dbReference type="InterPro" id="IPR049874">
    <property type="entry name" value="ROK_cs"/>
</dbReference>
<dbReference type="InterPro" id="IPR000600">
    <property type="entry name" value="ROK"/>
</dbReference>
<dbReference type="Gene3D" id="1.10.10.10">
    <property type="entry name" value="Winged helix-like DNA-binding domain superfamily/Winged helix DNA-binding domain"/>
    <property type="match status" value="1"/>
</dbReference>
<organism evidence="2 3">
    <name type="scientific">Georgenia ruanii</name>
    <dbReference type="NCBI Taxonomy" id="348442"/>
    <lineage>
        <taxon>Bacteria</taxon>
        <taxon>Bacillati</taxon>
        <taxon>Actinomycetota</taxon>
        <taxon>Actinomycetes</taxon>
        <taxon>Micrococcales</taxon>
        <taxon>Bogoriellaceae</taxon>
        <taxon>Georgenia</taxon>
    </lineage>
</organism>
<dbReference type="PROSITE" id="PS01125">
    <property type="entry name" value="ROK"/>
    <property type="match status" value="1"/>
</dbReference>